<dbReference type="EMBL" id="KP666139">
    <property type="protein sequence ID" value="AKN01758.1"/>
    <property type="molecule type" value="Genomic_DNA"/>
</dbReference>
<sequence length="244" mass="25545">MKKLLSILAVLGVSAVGTTSVVACNKTESNNLSIVNTIAAPATVATANPKQVTKAEIKTALEANVLQAVQGVVKTATADDFQFDVYQDNKGESLTTINLEGGNVEVYVQITPAKDKTVVIGKSGYIKVTLPKIKVDISGVAVTDQIVEITAADLTNVTKDELNAVNTYATLVSAVLDAIKNKAPNAGASASDFEITNDCNEGDYSTQKNVKVTAKAKDKSPNISGEFKFIAKVKAINKKVTPAG</sequence>
<reference evidence="3" key="2">
    <citation type="submission" date="2015-01" db="EMBL/GenBank/DDBJ databases">
        <authorList>
            <person name="Khanchezar A."/>
            <person name="Izadpanah K."/>
            <person name="Salehi M."/>
        </authorList>
    </citation>
    <scope>NUCLEOTIDE SEQUENCE</scope>
    <source>
        <strain evidence="2">Darab II</strain>
        <strain evidence="3">Darab XVIII</strain>
    </source>
</reference>
<protein>
    <submittedName>
        <fullName evidence="3">Spiralin</fullName>
    </submittedName>
</protein>
<dbReference type="NCBIfam" id="NF038030">
    <property type="entry name" value="spiralin_LP"/>
    <property type="match status" value="1"/>
</dbReference>
<evidence type="ECO:0000256" key="1">
    <source>
        <dbReference type="SAM" id="SignalP"/>
    </source>
</evidence>
<feature type="signal peptide" evidence="1">
    <location>
        <begin position="1"/>
        <end position="23"/>
    </location>
</feature>
<dbReference type="Pfam" id="PF05215">
    <property type="entry name" value="Spiralin"/>
    <property type="match status" value="1"/>
</dbReference>
<dbReference type="GO" id="GO:0016020">
    <property type="term" value="C:membrane"/>
    <property type="evidence" value="ECO:0007669"/>
    <property type="project" value="InterPro"/>
</dbReference>
<organism evidence="3">
    <name type="scientific">Spiroplasma citri</name>
    <dbReference type="NCBI Taxonomy" id="2133"/>
    <lineage>
        <taxon>Bacteria</taxon>
        <taxon>Bacillati</taxon>
        <taxon>Mycoplasmatota</taxon>
        <taxon>Mollicutes</taxon>
        <taxon>Entomoplasmatales</taxon>
        <taxon>Spiroplasmataceae</taxon>
        <taxon>Spiroplasma</taxon>
    </lineage>
</organism>
<accession>A0A0H3Y6Q2</accession>
<dbReference type="InterPro" id="IPR007880">
    <property type="entry name" value="Spiralin"/>
</dbReference>
<dbReference type="PROSITE" id="PS51257">
    <property type="entry name" value="PROKAR_LIPOPROTEIN"/>
    <property type="match status" value="1"/>
</dbReference>
<dbReference type="InterPro" id="IPR054816">
    <property type="entry name" value="Lipoprotein_mollicutes-type_CS"/>
</dbReference>
<dbReference type="NCBIfam" id="NF045726">
    <property type="entry name" value="XXplasma_LP"/>
    <property type="match status" value="1"/>
</dbReference>
<evidence type="ECO:0000313" key="2">
    <source>
        <dbReference type="EMBL" id="AKN01756.1"/>
    </source>
</evidence>
<dbReference type="EMBL" id="KP666137">
    <property type="protein sequence ID" value="AKN01756.1"/>
    <property type="molecule type" value="Genomic_DNA"/>
</dbReference>
<proteinExistence type="predicted"/>
<dbReference type="NCBIfam" id="NF038028">
    <property type="entry name" value="spiralin_repeat"/>
    <property type="match status" value="1"/>
</dbReference>
<name>A0A0H3Y6Q2_SPICI</name>
<keyword evidence="1" id="KW-0732">Signal</keyword>
<evidence type="ECO:0000313" key="3">
    <source>
        <dbReference type="EMBL" id="AKN01758.1"/>
    </source>
</evidence>
<dbReference type="AlphaFoldDB" id="A0A0H3Y6Q2"/>
<dbReference type="NCBIfam" id="NF038029">
    <property type="entry name" value="LP_plasma"/>
    <property type="match status" value="1"/>
</dbReference>
<reference evidence="3" key="1">
    <citation type="journal article" date="2014" name="Curr. Microbiol.">
        <title>Spiralin diversity within Iranian strains of Spiroplasma citri.</title>
        <authorList>
            <person name="Khanchezar A."/>
            <person name="Beven L."/>
            <person name="Izadpanah K."/>
            <person name="Salehi M."/>
            <person name="Saillard C."/>
        </authorList>
    </citation>
    <scope>NUCLEOTIDE SEQUENCE</scope>
    <source>
        <strain evidence="2">Darab II</strain>
        <strain evidence="3">Darab XVIII</strain>
    </source>
</reference>
<feature type="chain" id="PRO_5007408147" evidence="1">
    <location>
        <begin position="24"/>
        <end position="244"/>
    </location>
</feature>